<evidence type="ECO:0000313" key="1">
    <source>
        <dbReference type="EMBL" id="NHZ33448.1"/>
    </source>
</evidence>
<keyword evidence="2" id="KW-1185">Reference proteome</keyword>
<proteinExistence type="predicted"/>
<protein>
    <submittedName>
        <fullName evidence="1">Uncharacterized protein</fullName>
    </submittedName>
</protein>
<evidence type="ECO:0000313" key="2">
    <source>
        <dbReference type="Proteomes" id="UP000785613"/>
    </source>
</evidence>
<organism evidence="1 2">
    <name type="scientific">Massilia rubra</name>
    <dbReference type="NCBI Taxonomy" id="2607910"/>
    <lineage>
        <taxon>Bacteria</taxon>
        <taxon>Pseudomonadati</taxon>
        <taxon>Pseudomonadota</taxon>
        <taxon>Betaproteobacteria</taxon>
        <taxon>Burkholderiales</taxon>
        <taxon>Oxalobacteraceae</taxon>
        <taxon>Telluria group</taxon>
        <taxon>Massilia</taxon>
    </lineage>
</organism>
<comment type="caution">
    <text evidence="1">The sequence shown here is derived from an EMBL/GenBank/DDBJ whole genome shotgun (WGS) entry which is preliminary data.</text>
</comment>
<name>A0ABX0LF43_9BURK</name>
<gene>
    <name evidence="1" type="ORF">F0185_07565</name>
</gene>
<dbReference type="Proteomes" id="UP000785613">
    <property type="component" value="Unassembled WGS sequence"/>
</dbReference>
<dbReference type="EMBL" id="VUYU01000004">
    <property type="protein sequence ID" value="NHZ33448.1"/>
    <property type="molecule type" value="Genomic_DNA"/>
</dbReference>
<reference evidence="1 2" key="1">
    <citation type="submission" date="2019-09" db="EMBL/GenBank/DDBJ databases">
        <title>Taxonomy of Antarctic Massilia spp.: description of Massilia rubra sp. nov., Massilia aquatica sp. nov., Massilia mucilaginosa sp. nov., Massilia frigida sp. nov. isolated from streams, lakes and regoliths.</title>
        <authorList>
            <person name="Holochova P."/>
            <person name="Sedlacek I."/>
            <person name="Kralova S."/>
            <person name="Maslanova I."/>
            <person name="Busse H.-J."/>
            <person name="Stankova E."/>
            <person name="Vrbovska V."/>
            <person name="Kovarovic V."/>
            <person name="Bartak M."/>
            <person name="Svec P."/>
            <person name="Pantucek R."/>
        </authorList>
    </citation>
    <scope>NUCLEOTIDE SEQUENCE [LARGE SCALE GENOMIC DNA]</scope>
    <source>
        <strain evidence="1 2">CCM 8692</strain>
    </source>
</reference>
<accession>A0ABX0LF43</accession>
<sequence length="68" mass="7513">MTTPTTTDQIAFRYHATDSATGLATRLLPQYDADDGPLTDEQMRDIDNAVPQGVKRSVRSSLFDIETP</sequence>